<dbReference type="Gene3D" id="1.10.150.20">
    <property type="entry name" value="5' to 3' exonuclease, C-terminal subdomain"/>
    <property type="match status" value="1"/>
</dbReference>
<comment type="caution">
    <text evidence="11">The sequence shown here is derived from an EMBL/GenBank/DDBJ whole genome shotgun (WGS) entry which is preliminary data.</text>
</comment>
<name>A0A4Z0V8H3_9BACT</name>
<dbReference type="InterPro" id="IPR050066">
    <property type="entry name" value="UvrABC_protein_C"/>
</dbReference>
<dbReference type="SUPFAM" id="SSF47781">
    <property type="entry name" value="RuvA domain 2-like"/>
    <property type="match status" value="1"/>
</dbReference>
<proteinExistence type="inferred from homology"/>
<dbReference type="InterPro" id="IPR010994">
    <property type="entry name" value="RuvA_2-like"/>
</dbReference>
<dbReference type="HAMAP" id="MF_00203">
    <property type="entry name" value="UvrC"/>
    <property type="match status" value="1"/>
</dbReference>
<evidence type="ECO:0000256" key="5">
    <source>
        <dbReference type="ARBA" id="ARBA00023204"/>
    </source>
</evidence>
<evidence type="ECO:0000256" key="6">
    <source>
        <dbReference type="ARBA" id="ARBA00023236"/>
    </source>
</evidence>
<evidence type="ECO:0000256" key="1">
    <source>
        <dbReference type="ARBA" id="ARBA00022490"/>
    </source>
</evidence>
<evidence type="ECO:0000256" key="7">
    <source>
        <dbReference type="HAMAP-Rule" id="MF_00203"/>
    </source>
</evidence>
<dbReference type="RefSeq" id="WP_135471092.1">
    <property type="nucleotide sequence ID" value="NZ_CASCNC010000002.1"/>
</dbReference>
<dbReference type="Pfam" id="PF01541">
    <property type="entry name" value="GIY-YIG"/>
    <property type="match status" value="1"/>
</dbReference>
<dbReference type="GO" id="GO:0005737">
    <property type="term" value="C:cytoplasm"/>
    <property type="evidence" value="ECO:0007669"/>
    <property type="project" value="UniProtKB-SubCell"/>
</dbReference>
<keyword evidence="6 7" id="KW-0742">SOS response</keyword>
<evidence type="ECO:0000313" key="11">
    <source>
        <dbReference type="EMBL" id="TGG40075.1"/>
    </source>
</evidence>
<evidence type="ECO:0000313" key="12">
    <source>
        <dbReference type="Proteomes" id="UP000297635"/>
    </source>
</evidence>
<evidence type="ECO:0000256" key="4">
    <source>
        <dbReference type="ARBA" id="ARBA00022881"/>
    </source>
</evidence>
<evidence type="ECO:0000259" key="10">
    <source>
        <dbReference type="PROSITE" id="PS50165"/>
    </source>
</evidence>
<dbReference type="NCBIfam" id="TIGR00194">
    <property type="entry name" value="uvrC"/>
    <property type="match status" value="1"/>
</dbReference>
<reference evidence="11 12" key="1">
    <citation type="submission" date="2019-02" db="EMBL/GenBank/DDBJ databases">
        <title>Isolation and identification of novel species under the genus Muribaculum.</title>
        <authorList>
            <person name="Miyake S."/>
            <person name="Ding Y."/>
            <person name="Low A."/>
            <person name="Soh M."/>
            <person name="Seedorf H."/>
        </authorList>
    </citation>
    <scope>NUCLEOTIDE SEQUENCE [LARGE SCALE GENOMIC DNA]</scope>
    <source>
        <strain evidence="11 12">TLL-A3</strain>
    </source>
</reference>
<sequence>MPKHRKSAALEEKISILPDTPGVYMYYDSEGTVIYVGKAKNLKRRVSSYFNRTHDSLRTNLLVRAIADMSYIVVPTEQDALNLEASMIKEHQPRYNVLLKDDKSYPWIVVTNEPFPRVFMTRQRIKDGSKYYGPYTDAGSARATLDLVRHLYRIRSCRHLITPDYVKAGKGRLCLDYHLKRCGGCCTGLVSSEEYCSDIDRVRAILRGDVSELLDYLRGEMEKLSSELRFEEAQVLKEQYDLIRRYQAKSVIVSQTIGDVDVFGVHDEDDEAYINYMHIRHGAVVKSVTLEYRRRLDETVPQLLAYAMAEISETLGVVYDEVVVAEMPDCEMPDVRFSIPRRGDKAKLLEVSQKNARQHRVDKVKTIEKRDPSARTDRILERMRTDFRLSELPRHIECFDNSNIQGTNPVASCVVFKDAKPSKKDYRHFNIRTVEGPDDFASMKEVLTRRYSRLVNEGQPLPQLIVVDGGKGQLSAAVEALDDMGLRGTIAVVGIAKRLEEIYFPGDSIPLYIDKNSESLRVVQQLRDEAHRFGITHHRNRRSKGQAVSELDSIKGVGEKTRTALLSRFRSVKRLREADLDAIAEVVGPAKASVVYAALHS</sequence>
<dbReference type="SMART" id="SM00465">
    <property type="entry name" value="GIYc"/>
    <property type="match status" value="1"/>
</dbReference>
<evidence type="ECO:0000256" key="2">
    <source>
        <dbReference type="ARBA" id="ARBA00022763"/>
    </source>
</evidence>
<accession>A0A4Z0V8H3</accession>
<dbReference type="SUPFAM" id="SSF82771">
    <property type="entry name" value="GIY-YIG endonuclease"/>
    <property type="match status" value="1"/>
</dbReference>
<keyword evidence="1 7" id="KW-0963">Cytoplasm</keyword>
<dbReference type="GO" id="GO:0003677">
    <property type="term" value="F:DNA binding"/>
    <property type="evidence" value="ECO:0007669"/>
    <property type="project" value="UniProtKB-UniRule"/>
</dbReference>
<keyword evidence="3 7" id="KW-0228">DNA excision</keyword>
<comment type="similarity">
    <text evidence="7">Belongs to the UvrC family.</text>
</comment>
<dbReference type="PROSITE" id="PS50164">
    <property type="entry name" value="GIY_YIG"/>
    <property type="match status" value="1"/>
</dbReference>
<dbReference type="InterPro" id="IPR001162">
    <property type="entry name" value="UvrC_RNase_H_dom"/>
</dbReference>
<evidence type="ECO:0000259" key="9">
    <source>
        <dbReference type="PROSITE" id="PS50164"/>
    </source>
</evidence>
<dbReference type="Proteomes" id="UP000297635">
    <property type="component" value="Unassembled WGS sequence"/>
</dbReference>
<feature type="domain" description="GIY-YIG" evidence="9">
    <location>
        <begin position="19"/>
        <end position="97"/>
    </location>
</feature>
<dbReference type="GO" id="GO:0009381">
    <property type="term" value="F:excinuclease ABC activity"/>
    <property type="evidence" value="ECO:0007669"/>
    <property type="project" value="UniProtKB-UniRule"/>
</dbReference>
<dbReference type="Pfam" id="PF14520">
    <property type="entry name" value="HHH_5"/>
    <property type="match status" value="1"/>
</dbReference>
<dbReference type="InterPro" id="IPR036876">
    <property type="entry name" value="UVR_dom_sf"/>
</dbReference>
<keyword evidence="4 7" id="KW-0267">Excision nuclease</keyword>
<dbReference type="PANTHER" id="PTHR30562">
    <property type="entry name" value="UVRC/OXIDOREDUCTASE"/>
    <property type="match status" value="1"/>
</dbReference>
<comment type="function">
    <text evidence="7">The UvrABC repair system catalyzes the recognition and processing of DNA lesions. UvrC both incises the 5' and 3' sides of the lesion. The N-terminal half is responsible for the 3' incision and the C-terminal half is responsible for the 5' incision.</text>
</comment>
<dbReference type="NCBIfam" id="NF001824">
    <property type="entry name" value="PRK00558.1-5"/>
    <property type="match status" value="1"/>
</dbReference>
<dbReference type="Gene3D" id="3.40.1440.10">
    <property type="entry name" value="GIY-YIG endonuclease"/>
    <property type="match status" value="1"/>
</dbReference>
<dbReference type="Pfam" id="PF08459">
    <property type="entry name" value="UvrC_RNaseH_dom"/>
    <property type="match status" value="1"/>
</dbReference>
<dbReference type="InterPro" id="IPR004791">
    <property type="entry name" value="UvrC"/>
</dbReference>
<dbReference type="SUPFAM" id="SSF46600">
    <property type="entry name" value="C-terminal UvrC-binding domain of UvrB"/>
    <property type="match status" value="1"/>
</dbReference>
<dbReference type="CDD" id="cd10434">
    <property type="entry name" value="GIY-YIG_UvrC_Cho"/>
    <property type="match status" value="1"/>
</dbReference>
<dbReference type="EMBL" id="SJSA01000001">
    <property type="protein sequence ID" value="TGG40075.1"/>
    <property type="molecule type" value="Genomic_DNA"/>
</dbReference>
<dbReference type="InterPro" id="IPR001943">
    <property type="entry name" value="UVR_dom"/>
</dbReference>
<dbReference type="FunFam" id="3.40.1440.10:FF:000001">
    <property type="entry name" value="UvrABC system protein C"/>
    <property type="match status" value="1"/>
</dbReference>
<feature type="domain" description="UVR" evidence="8">
    <location>
        <begin position="211"/>
        <end position="246"/>
    </location>
</feature>
<keyword evidence="5 7" id="KW-0234">DNA repair</keyword>
<gene>
    <name evidence="7" type="primary">uvrC</name>
    <name evidence="11" type="ORF">EZ315_04935</name>
</gene>
<feature type="domain" description="UvrC family homology region profile" evidence="10">
    <location>
        <begin position="267"/>
        <end position="481"/>
    </location>
</feature>
<comment type="subunit">
    <text evidence="7">Interacts with UvrB in an incision complex.</text>
</comment>
<dbReference type="InterPro" id="IPR047296">
    <property type="entry name" value="GIY-YIG_UvrC_Cho"/>
</dbReference>
<dbReference type="PANTHER" id="PTHR30562:SF1">
    <property type="entry name" value="UVRABC SYSTEM PROTEIN C"/>
    <property type="match status" value="1"/>
</dbReference>
<organism evidence="11 12">
    <name type="scientific">Duncaniella freteri</name>
    <dbReference type="NCBI Taxonomy" id="2530391"/>
    <lineage>
        <taxon>Bacteria</taxon>
        <taxon>Pseudomonadati</taxon>
        <taxon>Bacteroidota</taxon>
        <taxon>Bacteroidia</taxon>
        <taxon>Bacteroidales</taxon>
        <taxon>Muribaculaceae</taxon>
        <taxon>Duncaniella</taxon>
    </lineage>
</organism>
<dbReference type="InterPro" id="IPR035901">
    <property type="entry name" value="GIY-YIG_endonuc_sf"/>
</dbReference>
<dbReference type="AlphaFoldDB" id="A0A4Z0V8H3"/>
<dbReference type="PROSITE" id="PS50165">
    <property type="entry name" value="UVRC"/>
    <property type="match status" value="1"/>
</dbReference>
<dbReference type="GO" id="GO:0009380">
    <property type="term" value="C:excinuclease repair complex"/>
    <property type="evidence" value="ECO:0007669"/>
    <property type="project" value="InterPro"/>
</dbReference>
<protein>
    <recommendedName>
        <fullName evidence="7">UvrABC system protein C</fullName>
        <shortName evidence="7">Protein UvrC</shortName>
    </recommendedName>
    <alternativeName>
        <fullName evidence="7">Excinuclease ABC subunit C</fullName>
    </alternativeName>
</protein>
<dbReference type="GeneID" id="82149130"/>
<keyword evidence="12" id="KW-1185">Reference proteome</keyword>
<comment type="subcellular location">
    <subcellularLocation>
        <location evidence="7">Cytoplasm</location>
    </subcellularLocation>
</comment>
<evidence type="ECO:0000259" key="8">
    <source>
        <dbReference type="PROSITE" id="PS50151"/>
    </source>
</evidence>
<dbReference type="InterPro" id="IPR000305">
    <property type="entry name" value="GIY-YIG_endonuc"/>
</dbReference>
<dbReference type="InterPro" id="IPR038476">
    <property type="entry name" value="UvrC_RNase_H_dom_sf"/>
</dbReference>
<dbReference type="PROSITE" id="PS50151">
    <property type="entry name" value="UVR"/>
    <property type="match status" value="1"/>
</dbReference>
<dbReference type="Pfam" id="PF22920">
    <property type="entry name" value="UvrC_RNaseH"/>
    <property type="match status" value="1"/>
</dbReference>
<evidence type="ECO:0000256" key="3">
    <source>
        <dbReference type="ARBA" id="ARBA00022769"/>
    </source>
</evidence>
<dbReference type="GO" id="GO:0009432">
    <property type="term" value="P:SOS response"/>
    <property type="evidence" value="ECO:0007669"/>
    <property type="project" value="UniProtKB-UniRule"/>
</dbReference>
<dbReference type="Gene3D" id="3.30.420.340">
    <property type="entry name" value="UvrC, RNAse H endonuclease domain"/>
    <property type="match status" value="1"/>
</dbReference>
<dbReference type="GO" id="GO:0006289">
    <property type="term" value="P:nucleotide-excision repair"/>
    <property type="evidence" value="ECO:0007669"/>
    <property type="project" value="UniProtKB-UniRule"/>
</dbReference>
<keyword evidence="2 7" id="KW-0227">DNA damage</keyword>